<gene>
    <name evidence="1" type="ORF">DDB_G0271156</name>
</gene>
<dbReference type="PANTHER" id="PTHR32488:SF76">
    <property type="entry name" value="ANKYRIN REPEAT-CONTAINING PROTEIN-RELATED"/>
    <property type="match status" value="1"/>
</dbReference>
<reference evidence="1 2" key="1">
    <citation type="journal article" date="2005" name="Nature">
        <title>The genome of the social amoeba Dictyostelium discoideum.</title>
        <authorList>
            <consortium name="The Dictyostelium discoideum Sequencing Consortium"/>
            <person name="Eichinger L."/>
            <person name="Pachebat J.A."/>
            <person name="Glockner G."/>
            <person name="Rajandream M.A."/>
            <person name="Sucgang R."/>
            <person name="Berriman M."/>
            <person name="Song J."/>
            <person name="Olsen R."/>
            <person name="Szafranski K."/>
            <person name="Xu Q."/>
            <person name="Tunggal B."/>
            <person name="Kummerfeld S."/>
            <person name="Madera M."/>
            <person name="Konfortov B.A."/>
            <person name="Rivero F."/>
            <person name="Bankier A.T."/>
            <person name="Lehmann R."/>
            <person name="Hamlin N."/>
            <person name="Davies R."/>
            <person name="Gaudet P."/>
            <person name="Fey P."/>
            <person name="Pilcher K."/>
            <person name="Chen G."/>
            <person name="Saunders D."/>
            <person name="Sodergren E."/>
            <person name="Davis P."/>
            <person name="Kerhornou A."/>
            <person name="Nie X."/>
            <person name="Hall N."/>
            <person name="Anjard C."/>
            <person name="Hemphill L."/>
            <person name="Bason N."/>
            <person name="Farbrother P."/>
            <person name="Desany B."/>
            <person name="Just E."/>
            <person name="Morio T."/>
            <person name="Rost R."/>
            <person name="Churcher C."/>
            <person name="Cooper J."/>
            <person name="Haydock S."/>
            <person name="van Driessche N."/>
            <person name="Cronin A."/>
            <person name="Goodhead I."/>
            <person name="Muzny D."/>
            <person name="Mourier T."/>
            <person name="Pain A."/>
            <person name="Lu M."/>
            <person name="Harper D."/>
            <person name="Lindsay R."/>
            <person name="Hauser H."/>
            <person name="James K."/>
            <person name="Quiles M."/>
            <person name="Madan Babu M."/>
            <person name="Saito T."/>
            <person name="Buchrieser C."/>
            <person name="Wardroper A."/>
            <person name="Felder M."/>
            <person name="Thangavelu M."/>
            <person name="Johnson D."/>
            <person name="Knights A."/>
            <person name="Loulseged H."/>
            <person name="Mungall K."/>
            <person name="Oliver K."/>
            <person name="Price C."/>
            <person name="Quail M.A."/>
            <person name="Urushihara H."/>
            <person name="Hernandez J."/>
            <person name="Rabbinowitsch E."/>
            <person name="Steffen D."/>
            <person name="Sanders M."/>
            <person name="Ma J."/>
            <person name="Kohara Y."/>
            <person name="Sharp S."/>
            <person name="Simmonds M."/>
            <person name="Spiegler S."/>
            <person name="Tivey A."/>
            <person name="Sugano S."/>
            <person name="White B."/>
            <person name="Walker D."/>
            <person name="Woodward J."/>
            <person name="Winckler T."/>
            <person name="Tanaka Y."/>
            <person name="Shaulsky G."/>
            <person name="Schleicher M."/>
            <person name="Weinstock G."/>
            <person name="Rosenthal A."/>
            <person name="Cox E.C."/>
            <person name="Chisholm R.L."/>
            <person name="Gibbs R."/>
            <person name="Loomis W.F."/>
            <person name="Platzer M."/>
            <person name="Kay R.R."/>
            <person name="Williams J."/>
            <person name="Dear P.H."/>
            <person name="Noegel A.A."/>
            <person name="Barrell B."/>
            <person name="Kuspa A."/>
        </authorList>
    </citation>
    <scope>NUCLEOTIDE SEQUENCE [LARGE SCALE GENOMIC DNA]</scope>
    <source>
        <strain evidence="1 2">AX4</strain>
    </source>
</reference>
<dbReference type="EMBL" id="AAFI02000006">
    <property type="protein sequence ID" value="EAL71708.1"/>
    <property type="molecule type" value="Genomic_DNA"/>
</dbReference>
<dbReference type="InParanoid" id="Q55B37"/>
<evidence type="ECO:0000313" key="1">
    <source>
        <dbReference type="EMBL" id="EAL71708.1"/>
    </source>
</evidence>
<evidence type="ECO:0000313" key="2">
    <source>
        <dbReference type="Proteomes" id="UP000002195"/>
    </source>
</evidence>
<dbReference type="HOGENOM" id="CLU_744803_0_0_1"/>
<accession>Q55B37</accession>
<organism evidence="1 2">
    <name type="scientific">Dictyostelium discoideum</name>
    <name type="common">Social amoeba</name>
    <dbReference type="NCBI Taxonomy" id="44689"/>
    <lineage>
        <taxon>Eukaryota</taxon>
        <taxon>Amoebozoa</taxon>
        <taxon>Evosea</taxon>
        <taxon>Eumycetozoa</taxon>
        <taxon>Dictyostelia</taxon>
        <taxon>Dictyosteliales</taxon>
        <taxon>Dictyosteliaceae</taxon>
        <taxon>Dictyostelium</taxon>
    </lineage>
</organism>
<protein>
    <submittedName>
        <fullName evidence="1">Uncharacterized protein</fullName>
    </submittedName>
</protein>
<dbReference type="InterPro" id="IPR051904">
    <property type="entry name" value="UPF0746_actin_org"/>
</dbReference>
<dbReference type="GeneID" id="8617966"/>
<dbReference type="AlphaFoldDB" id="Q55B37"/>
<proteinExistence type="predicted"/>
<keyword evidence="2" id="KW-1185">Reference proteome</keyword>
<dbReference type="RefSeq" id="XP_645775.1">
    <property type="nucleotide sequence ID" value="XM_640683.1"/>
</dbReference>
<dbReference type="Proteomes" id="UP000002195">
    <property type="component" value="Unassembled WGS sequence"/>
</dbReference>
<dbReference type="VEuPathDB" id="AmoebaDB:DDB_G0271156"/>
<name>Q55B37_DICDI</name>
<dbReference type="KEGG" id="ddi:DDB_G0271156"/>
<dbReference type="PANTHER" id="PTHR32488">
    <property type="entry name" value="UPF0746 PROTEIN DDB_G0280785-RELATED"/>
    <property type="match status" value="1"/>
</dbReference>
<comment type="caution">
    <text evidence="1">The sequence shown here is derived from an EMBL/GenBank/DDBJ whole genome shotgun (WGS) entry which is preliminary data.</text>
</comment>
<dbReference type="PaxDb" id="44689-DDB0202731"/>
<sequence length="372" mass="43621">MIVLLTNNQIKDNNLINFICFLKKKKFRVSDFFFSLRYLNQLGDSCGGSIGICSGRGIHSSNGLVSLIKGITFGIGSNDFFDFKRNKNYADFAKHFASNPQIYNSDKLDHNELFLLFTTAVSSSSSSFSSKIPIHFETLRNLLINAKAFGRKPIIERTKPTPIQCHYSKEYLKFLDWMYINYNNGIEDQDQFLGMIKERYKHHLLITIDRLNLNNNNYFDGNEEGDTIYIERLGFLTNDVIRFTPYLYEINNFKFLNWFLTIIQKHHNSMPTTEHHILCIKEMIYTFMEYIISNSKLEILEYIHQNFHFILNKKSNGGILNIKDLKSFLISSLNRGSIKISKFLFQFITITKNEFEKNLNEKTKSYFKNMLE</sequence>